<gene>
    <name evidence="1" type="ordered locus">UTI89_C2912</name>
</gene>
<evidence type="ECO:0000313" key="1">
    <source>
        <dbReference type="EMBL" id="ABE08372.1"/>
    </source>
</evidence>
<protein>
    <submittedName>
        <fullName evidence="1">Uncharacterized protein</fullName>
    </submittedName>
</protein>
<organism evidence="1 2">
    <name type="scientific">Escherichia coli (strain UTI89 / UPEC)</name>
    <dbReference type="NCBI Taxonomy" id="364106"/>
    <lineage>
        <taxon>Bacteria</taxon>
        <taxon>Pseudomonadati</taxon>
        <taxon>Pseudomonadota</taxon>
        <taxon>Gammaproteobacteria</taxon>
        <taxon>Enterobacterales</taxon>
        <taxon>Enterobacteriaceae</taxon>
        <taxon>Escherichia</taxon>
    </lineage>
</organism>
<sequence length="174" mass="20085">MQAYTTACEATHVRLYSTGLPLSHYCLIHNAVVSDPQKRRTVWHGQNGPSDHVSQQYRRCFLSDTRDAFQQFPAVFHIRIIVCQVFYLLLKTLQLCFKPQKVSINARPLDFPRRFSAIQFLPVHICQRLVAYYQGMQRAFKRVMRFPGCRALLTTELCQHAASTVSVLLRSPSL</sequence>
<dbReference type="AlphaFoldDB" id="Q1R8E2"/>
<dbReference type="KEGG" id="eci:UTI89_C2912"/>
<dbReference type="EMBL" id="CP000243">
    <property type="protein sequence ID" value="ABE08372.1"/>
    <property type="molecule type" value="Genomic_DNA"/>
</dbReference>
<name>Q1R8E2_ECOUT</name>
<accession>Q1R8E2</accession>
<reference evidence="1 2" key="1">
    <citation type="journal article" date="2006" name="Proc. Natl. Acad. Sci. U.S.A.">
        <title>Identification of genes subject to positive selection in uropathogenic strains of Escherichia coli: a comparative genomics approach.</title>
        <authorList>
            <person name="Chen S.L."/>
            <person name="Hung C.S."/>
            <person name="Xu J."/>
            <person name="Reigstad C.S."/>
            <person name="Magrini V."/>
            <person name="Sabo A."/>
            <person name="Blasiar D."/>
            <person name="Bieri T."/>
            <person name="Meyer R.R."/>
            <person name="Ozersky P."/>
            <person name="Armstrong J.R."/>
            <person name="Fulton R.S."/>
            <person name="Latreille J.P."/>
            <person name="Spieth J."/>
            <person name="Hooton T.M."/>
            <person name="Mardis E.R."/>
            <person name="Hultgren S.J."/>
            <person name="Gordon J.I."/>
        </authorList>
    </citation>
    <scope>NUCLEOTIDE SEQUENCE [LARGE SCALE GENOMIC DNA]</scope>
    <source>
        <strain evidence="2">UTI89 / UPEC</strain>
    </source>
</reference>
<dbReference type="Proteomes" id="UP000001952">
    <property type="component" value="Chromosome"/>
</dbReference>
<proteinExistence type="predicted"/>
<dbReference type="HOGENOM" id="CLU_1803093_0_0_6"/>
<evidence type="ECO:0000313" key="2">
    <source>
        <dbReference type="Proteomes" id="UP000001952"/>
    </source>
</evidence>